<evidence type="ECO:0000313" key="3">
    <source>
        <dbReference type="EMBL" id="KXZ49486.1"/>
    </source>
</evidence>
<accession>A0A150GI18</accession>
<keyword evidence="2" id="KW-0347">Helicase</keyword>
<dbReference type="Proteomes" id="UP000075714">
    <property type="component" value="Unassembled WGS sequence"/>
</dbReference>
<sequence length="160" mass="16892">MMRRPWIAGGPPALARPVAGAAGAAAVTTSEAEVDPAVLRIADGLPIRECLAEVLMGLDRSSGLVLQAPPGAGKTTVVPLALLAHRPEYLRAGERILVLEPRRVAAKGAARRMASSLGEAVGRTVGYRVRLDSKRAAHLIRTVLPTLYTSFLPSPRVEAF</sequence>
<keyword evidence="4" id="KW-1185">Reference proteome</keyword>
<dbReference type="Gene3D" id="3.40.50.300">
    <property type="entry name" value="P-loop containing nucleotide triphosphate hydrolases"/>
    <property type="match status" value="1"/>
</dbReference>
<dbReference type="PANTHER" id="PTHR43519">
    <property type="entry name" value="ATP-DEPENDENT RNA HELICASE HRPB"/>
    <property type="match status" value="1"/>
</dbReference>
<evidence type="ECO:0000313" key="4">
    <source>
        <dbReference type="Proteomes" id="UP000075714"/>
    </source>
</evidence>
<evidence type="ECO:0000256" key="1">
    <source>
        <dbReference type="ARBA" id="ARBA00022801"/>
    </source>
</evidence>
<keyword evidence="2" id="KW-0067">ATP-binding</keyword>
<organism evidence="3 4">
    <name type="scientific">Gonium pectorale</name>
    <name type="common">Green alga</name>
    <dbReference type="NCBI Taxonomy" id="33097"/>
    <lineage>
        <taxon>Eukaryota</taxon>
        <taxon>Viridiplantae</taxon>
        <taxon>Chlorophyta</taxon>
        <taxon>core chlorophytes</taxon>
        <taxon>Chlorophyceae</taxon>
        <taxon>CS clade</taxon>
        <taxon>Chlamydomonadales</taxon>
        <taxon>Volvocaceae</taxon>
        <taxon>Gonium</taxon>
    </lineage>
</organism>
<gene>
    <name evidence="3" type="ORF">GPECTOR_21g712</name>
</gene>
<proteinExistence type="predicted"/>
<dbReference type="GO" id="GO:0016787">
    <property type="term" value="F:hydrolase activity"/>
    <property type="evidence" value="ECO:0007669"/>
    <property type="project" value="UniProtKB-KW"/>
</dbReference>
<dbReference type="SUPFAM" id="SSF52540">
    <property type="entry name" value="P-loop containing nucleoside triphosphate hydrolases"/>
    <property type="match status" value="1"/>
</dbReference>
<evidence type="ECO:0008006" key="5">
    <source>
        <dbReference type="Google" id="ProtNLM"/>
    </source>
</evidence>
<dbReference type="AlphaFoldDB" id="A0A150GI18"/>
<name>A0A150GI18_GONPE</name>
<dbReference type="PANTHER" id="PTHR43519:SF1">
    <property type="entry name" value="ATP-DEPENDENT RNA HELICASE HRPB"/>
    <property type="match status" value="1"/>
</dbReference>
<dbReference type="OrthoDB" id="42344at2759"/>
<dbReference type="STRING" id="33097.A0A150GI18"/>
<protein>
    <recommendedName>
        <fullName evidence="5">Helicase ATP-binding domain-containing protein</fullName>
    </recommendedName>
</protein>
<comment type="caution">
    <text evidence="3">The sequence shown here is derived from an EMBL/GenBank/DDBJ whole genome shotgun (WGS) entry which is preliminary data.</text>
</comment>
<dbReference type="EMBL" id="LSYV01000022">
    <property type="protein sequence ID" value="KXZ49486.1"/>
    <property type="molecule type" value="Genomic_DNA"/>
</dbReference>
<evidence type="ECO:0000256" key="2">
    <source>
        <dbReference type="ARBA" id="ARBA00022806"/>
    </source>
</evidence>
<dbReference type="GO" id="GO:0004386">
    <property type="term" value="F:helicase activity"/>
    <property type="evidence" value="ECO:0007669"/>
    <property type="project" value="UniProtKB-KW"/>
</dbReference>
<keyword evidence="2" id="KW-0547">Nucleotide-binding</keyword>
<reference evidence="4" key="1">
    <citation type="journal article" date="2016" name="Nat. Commun.">
        <title>The Gonium pectorale genome demonstrates co-option of cell cycle regulation during the evolution of multicellularity.</title>
        <authorList>
            <person name="Hanschen E.R."/>
            <person name="Marriage T.N."/>
            <person name="Ferris P.J."/>
            <person name="Hamaji T."/>
            <person name="Toyoda A."/>
            <person name="Fujiyama A."/>
            <person name="Neme R."/>
            <person name="Noguchi H."/>
            <person name="Minakuchi Y."/>
            <person name="Suzuki M."/>
            <person name="Kawai-Toyooka H."/>
            <person name="Smith D.R."/>
            <person name="Sparks H."/>
            <person name="Anderson J."/>
            <person name="Bakaric R."/>
            <person name="Luria V."/>
            <person name="Karger A."/>
            <person name="Kirschner M.W."/>
            <person name="Durand P.M."/>
            <person name="Michod R.E."/>
            <person name="Nozaki H."/>
            <person name="Olson B.J."/>
        </authorList>
    </citation>
    <scope>NUCLEOTIDE SEQUENCE [LARGE SCALE GENOMIC DNA]</scope>
    <source>
        <strain evidence="4">NIES-2863</strain>
    </source>
</reference>
<dbReference type="InterPro" id="IPR027417">
    <property type="entry name" value="P-loop_NTPase"/>
</dbReference>
<keyword evidence="1" id="KW-0378">Hydrolase</keyword>